<dbReference type="EMBL" id="WNLA01000002">
    <property type="protein sequence ID" value="MTW01416.1"/>
    <property type="molecule type" value="Genomic_DNA"/>
</dbReference>
<dbReference type="InterPro" id="IPR014710">
    <property type="entry name" value="RmlC-like_jellyroll"/>
</dbReference>
<dbReference type="InterPro" id="IPR013096">
    <property type="entry name" value="Cupin_2"/>
</dbReference>
<evidence type="ECO:0000313" key="4">
    <source>
        <dbReference type="Proteomes" id="UP000484015"/>
    </source>
</evidence>
<dbReference type="OrthoDB" id="195923at2"/>
<dbReference type="AlphaFoldDB" id="A0A6L6PW09"/>
<dbReference type="CDD" id="cd02234">
    <property type="entry name" value="cupin_BLR7677-like"/>
    <property type="match status" value="1"/>
</dbReference>
<gene>
    <name evidence="3" type="ORF">GM668_04865</name>
</gene>
<dbReference type="SUPFAM" id="SSF51182">
    <property type="entry name" value="RmlC-like cupins"/>
    <property type="match status" value="1"/>
</dbReference>
<dbReference type="PANTHER" id="PTHR38599:SF1">
    <property type="entry name" value="CUPIN DOMAIN PROTEIN (AFU_ORTHOLOGUE AFUA_3G13620)"/>
    <property type="match status" value="1"/>
</dbReference>
<dbReference type="RefSeq" id="WP_155437830.1">
    <property type="nucleotide sequence ID" value="NZ_WNLA01000002.1"/>
</dbReference>
<accession>A0A6L6PW09</accession>
<feature type="signal peptide" evidence="1">
    <location>
        <begin position="1"/>
        <end position="19"/>
    </location>
</feature>
<dbReference type="Proteomes" id="UP000484015">
    <property type="component" value="Unassembled WGS sequence"/>
</dbReference>
<keyword evidence="1" id="KW-0732">Signal</keyword>
<proteinExistence type="predicted"/>
<name>A0A6L6PW09_9BURK</name>
<dbReference type="PANTHER" id="PTHR38599">
    <property type="entry name" value="CUPIN DOMAIN PROTEIN (AFU_ORTHOLOGUE AFUA_3G13620)"/>
    <property type="match status" value="1"/>
</dbReference>
<comment type="caution">
    <text evidence="3">The sequence shown here is derived from an EMBL/GenBank/DDBJ whole genome shotgun (WGS) entry which is preliminary data.</text>
</comment>
<dbReference type="Gene3D" id="2.60.120.10">
    <property type="entry name" value="Jelly Rolls"/>
    <property type="match status" value="1"/>
</dbReference>
<dbReference type="Pfam" id="PF07883">
    <property type="entry name" value="Cupin_2"/>
    <property type="match status" value="1"/>
</dbReference>
<protein>
    <submittedName>
        <fullName evidence="3">Cupin domain-containing protein</fullName>
    </submittedName>
</protein>
<dbReference type="InterPro" id="IPR011051">
    <property type="entry name" value="RmlC_Cupin_sf"/>
</dbReference>
<evidence type="ECO:0000256" key="1">
    <source>
        <dbReference type="SAM" id="SignalP"/>
    </source>
</evidence>
<evidence type="ECO:0000313" key="3">
    <source>
        <dbReference type="EMBL" id="MTW01416.1"/>
    </source>
</evidence>
<feature type="domain" description="Cupin type-2" evidence="2">
    <location>
        <begin position="52"/>
        <end position="121"/>
    </location>
</feature>
<feature type="chain" id="PRO_5026902347" evidence="1">
    <location>
        <begin position="20"/>
        <end position="136"/>
    </location>
</feature>
<organism evidence="3 4">
    <name type="scientific">Pseudoduganella ginsengisoli</name>
    <dbReference type="NCBI Taxonomy" id="1462440"/>
    <lineage>
        <taxon>Bacteria</taxon>
        <taxon>Pseudomonadati</taxon>
        <taxon>Pseudomonadota</taxon>
        <taxon>Betaproteobacteria</taxon>
        <taxon>Burkholderiales</taxon>
        <taxon>Oxalobacteraceae</taxon>
        <taxon>Telluria group</taxon>
        <taxon>Pseudoduganella</taxon>
    </lineage>
</organism>
<keyword evidence="4" id="KW-1185">Reference proteome</keyword>
<reference evidence="3 4" key="1">
    <citation type="submission" date="2019-11" db="EMBL/GenBank/DDBJ databases">
        <title>Type strains purchased from KCTC, JCM and DSMZ.</title>
        <authorList>
            <person name="Lu H."/>
        </authorList>
    </citation>
    <scope>NUCLEOTIDE SEQUENCE [LARGE SCALE GENOMIC DNA]</scope>
    <source>
        <strain evidence="3 4">KCTC 42409</strain>
    </source>
</reference>
<sequence>MRNLLMMAVLALAGFGAHAHDGHAPQGQGSRTVLQRQPLPDAPGRYGVMLTVSYAPGEASPAHRHPGSVFAYVLEGEVQSQLGNGALVTYKAGDSWVETPRVLHAVSRNASATQPAKLLVWLMAGEGEQPTVVENK</sequence>
<evidence type="ECO:0000259" key="2">
    <source>
        <dbReference type="Pfam" id="PF07883"/>
    </source>
</evidence>